<dbReference type="Proteomes" id="UP000674938">
    <property type="component" value="Unassembled WGS sequence"/>
</dbReference>
<evidence type="ECO:0000313" key="3">
    <source>
        <dbReference type="Proteomes" id="UP000674938"/>
    </source>
</evidence>
<protein>
    <recommendedName>
        <fullName evidence="4">DUF5057 domain-containing protein</fullName>
    </recommendedName>
</protein>
<dbReference type="InterPro" id="IPR016187">
    <property type="entry name" value="CTDL_fold"/>
</dbReference>
<sequence length="1049" mass="117660">MNRGQNRRSYVAYLLFVLLIVLIGSGYLWGRQVKSGGAVRGATVEKNGDFRLAAENKWEPETKKNYAKLDWDAVSGLSNMGYQLYQSEDGENWSLRSLNYGKSIKVLNIYPNVSLLKGWIESVSNDSPEIMKDQNGNNLISVDEVSYASYNANPNAYLKDSSGNYQYDVLMFGTWDSNNMKDLTSLAIAETEKFVQSGRGTLWGHDTLAGRNPNQVKAFGPYLGLGYQQVHPGTVQNGEPLASVWTGSTEVNIKDNGYLMKYPFELANSAKFTIPYAHTIELQQVDMGTVWLEFGQPTGSWPNPITNFVGKDNKTYRNGWYLKTNGNVGMIQTGHSNGASTLDERKIIANTLYNLAQVSLDNFANDQTVRDDQAPTKPESPVIRCGKDGQLNVKVKAIDRGKDYQWYVEANTKNQGVKRSDTVKETIVSNIAGYFYDVSDSPTSSLGSTVEGYKDAYGRIAKEKFDSYVAPDDDALNYETETSFTIDASRKSGQYIHILAVDRSNNVSEVSSHLIKELQQYVDFEVERTKDEAKLINVVLDDSLNKKMKSLEIQIPKNTVIKNFTSLSLPTGWYSFENSETEKSRSFTFAMEGNNQLATIYDFLSTLRVTMTDNVNQQGSIRLVFHEKVYTSWTDPAGGSHYYTFVNETISWSKAYNESKKLSYKGLQGYLATVTSSEEHDFIFDNIAKMPGWLGGTRLSKTSAANSLIMDEKQIPETLYDSGKGYWYWASGPEAGLMYLTKPTYDGGGRAPLGVHDGWVRKSNSGTAVANEPNNSGNAENAMIFAFKNKWFNDIPYTHVGGSNAGYYVEFSEYGSQKEQQELTDVCWEADIPQKVSLTIHDEEGNQLGKVIMDQGLRIDQQQTVAIPEIDLHDFIKLINLDGTEHLLTYDITNTYQEGQLIYGNRKVVVHIRQIINEPDESLVIPQKGFGALISRNHGKEGQVFNLEMTSSNTNLGGFDTYIIKYQSDYPLVDFKAIVPMNYRLVGYVVTQTDGGHEVSASVSPFESIDVSNSSEFWLSIYLQPISRDEVSLYHWEYKNNQLGEIELP</sequence>
<evidence type="ECO:0000313" key="2">
    <source>
        <dbReference type="EMBL" id="MBP1042783.1"/>
    </source>
</evidence>
<organism evidence="2 3">
    <name type="scientific">Vagococcus allomyrinae</name>
    <dbReference type="NCBI Taxonomy" id="2794353"/>
    <lineage>
        <taxon>Bacteria</taxon>
        <taxon>Bacillati</taxon>
        <taxon>Bacillota</taxon>
        <taxon>Bacilli</taxon>
        <taxon>Lactobacillales</taxon>
        <taxon>Enterococcaceae</taxon>
        <taxon>Vagococcus</taxon>
    </lineage>
</organism>
<dbReference type="AlphaFoldDB" id="A0A940PF11"/>
<dbReference type="PROSITE" id="PS00018">
    <property type="entry name" value="EF_HAND_1"/>
    <property type="match status" value="1"/>
</dbReference>
<dbReference type="InterPro" id="IPR018247">
    <property type="entry name" value="EF_Hand_1_Ca_BS"/>
</dbReference>
<name>A0A940PF11_9ENTE</name>
<dbReference type="SUPFAM" id="SSF56436">
    <property type="entry name" value="C-type lectin-like"/>
    <property type="match status" value="1"/>
</dbReference>
<keyword evidence="1" id="KW-0812">Transmembrane</keyword>
<evidence type="ECO:0008006" key="4">
    <source>
        <dbReference type="Google" id="ProtNLM"/>
    </source>
</evidence>
<reference evidence="2" key="1">
    <citation type="submission" date="2020-12" db="EMBL/GenBank/DDBJ databases">
        <title>Vagococcus allomyrinae sp. nov. and Enterococcus lavae sp. nov., isolated from the larvae of Allomyrina dichotoma.</title>
        <authorList>
            <person name="Lee S.D."/>
        </authorList>
    </citation>
    <scope>NUCLEOTIDE SEQUENCE</scope>
    <source>
        <strain evidence="2">BWB3-3</strain>
    </source>
</reference>
<evidence type="ECO:0000256" key="1">
    <source>
        <dbReference type="SAM" id="Phobius"/>
    </source>
</evidence>
<comment type="caution">
    <text evidence="2">The sequence shown here is derived from an EMBL/GenBank/DDBJ whole genome shotgun (WGS) entry which is preliminary data.</text>
</comment>
<keyword evidence="1" id="KW-0472">Membrane</keyword>
<dbReference type="RefSeq" id="WP_209530307.1">
    <property type="nucleotide sequence ID" value="NZ_JAEEGA010000012.1"/>
</dbReference>
<dbReference type="InterPro" id="IPR016186">
    <property type="entry name" value="C-type_lectin-like/link_sf"/>
</dbReference>
<accession>A0A940PF11</accession>
<keyword evidence="1" id="KW-1133">Transmembrane helix</keyword>
<feature type="transmembrane region" description="Helical" evidence="1">
    <location>
        <begin position="12"/>
        <end position="30"/>
    </location>
</feature>
<gene>
    <name evidence="2" type="ORF">I6N95_17330</name>
</gene>
<proteinExistence type="predicted"/>
<keyword evidence="3" id="KW-1185">Reference proteome</keyword>
<dbReference type="EMBL" id="JAEEGA010000012">
    <property type="protein sequence ID" value="MBP1042783.1"/>
    <property type="molecule type" value="Genomic_DNA"/>
</dbReference>
<dbReference type="Gene3D" id="3.10.100.10">
    <property type="entry name" value="Mannose-Binding Protein A, subunit A"/>
    <property type="match status" value="1"/>
</dbReference>